<keyword evidence="1" id="KW-1133">Transmembrane helix</keyword>
<feature type="transmembrane region" description="Helical" evidence="1">
    <location>
        <begin position="118"/>
        <end position="136"/>
    </location>
</feature>
<evidence type="ECO:0008006" key="4">
    <source>
        <dbReference type="Google" id="ProtNLM"/>
    </source>
</evidence>
<dbReference type="Pfam" id="PF05631">
    <property type="entry name" value="MFS_5"/>
    <property type="match status" value="1"/>
</dbReference>
<dbReference type="Gramene" id="ONK74051">
    <property type="protein sequence ID" value="ONK74051"/>
    <property type="gene ID" value="A4U43_C03F2280"/>
</dbReference>
<evidence type="ECO:0000256" key="1">
    <source>
        <dbReference type="SAM" id="Phobius"/>
    </source>
</evidence>
<dbReference type="InterPro" id="IPR036259">
    <property type="entry name" value="MFS_trans_sf"/>
</dbReference>
<dbReference type="GO" id="GO:0016020">
    <property type="term" value="C:membrane"/>
    <property type="evidence" value="ECO:0007669"/>
    <property type="project" value="InterPro"/>
</dbReference>
<keyword evidence="1" id="KW-0812">Transmembrane</keyword>
<sequence>MASQPSRLPPPLRLLLHLPHLPATPFLRFQRRFLFLYSLSSVMQGLEPVLGEEEFVNYGIGREEMVMYLAAGAAAALFLGSVSGMVSDIVGPRKACLLFCVLHLLMGIMKSLSNHPSIWITSICPAVASSMFLFCFETWMVNEHEKQGHRQDLLNETFWLMTFFESVSLIGSQGIANFLVKDLHKAFVSPSASTAIFATMIILYIMKEWKGDQKKSAVVNYRKSFVGHILKDKRTWLLAWAQTSIYFSMSVFWLLWSPTIVGDGRVVSLSLIYPCFLGSKMFGSTIFPWFFGRASSLYIEDCLIYTFIVAALSLLVVAYDYQEIGLLVVLFCIFHACVGFILPSLARLRTIYVPNEMRGGMISLSLAPANAAIWFILIQRGYYHNFENAGIFTLAVLGLGRSFNAITKKGPGLDSIWPC</sequence>
<dbReference type="InterPro" id="IPR008509">
    <property type="entry name" value="MOT2/MFSD5"/>
</dbReference>
<feature type="transmembrane region" description="Helical" evidence="1">
    <location>
        <begin position="237"/>
        <end position="256"/>
    </location>
</feature>
<feature type="transmembrane region" description="Helical" evidence="1">
    <location>
        <begin position="325"/>
        <end position="346"/>
    </location>
</feature>
<keyword evidence="1" id="KW-0472">Membrane</keyword>
<dbReference type="GO" id="GO:0015098">
    <property type="term" value="F:molybdate ion transmembrane transporter activity"/>
    <property type="evidence" value="ECO:0007669"/>
    <property type="project" value="InterPro"/>
</dbReference>
<evidence type="ECO:0000313" key="3">
    <source>
        <dbReference type="Proteomes" id="UP000243459"/>
    </source>
</evidence>
<feature type="transmembrane region" description="Helical" evidence="1">
    <location>
        <begin position="271"/>
        <end position="290"/>
    </location>
</feature>
<dbReference type="SUPFAM" id="SSF103473">
    <property type="entry name" value="MFS general substrate transporter"/>
    <property type="match status" value="1"/>
</dbReference>
<dbReference type="PANTHER" id="PTHR23516">
    <property type="entry name" value="SAM (S-ADENOSYL METHIONINE) TRANSPORTER"/>
    <property type="match status" value="1"/>
</dbReference>
<feature type="transmembrane region" description="Helical" evidence="1">
    <location>
        <begin position="358"/>
        <end position="377"/>
    </location>
</feature>
<feature type="transmembrane region" description="Helical" evidence="1">
    <location>
        <begin position="65"/>
        <end position="83"/>
    </location>
</feature>
<keyword evidence="3" id="KW-1185">Reference proteome</keyword>
<proteinExistence type="predicted"/>
<dbReference type="OMA" id="MHVLKRW"/>
<feature type="transmembrane region" description="Helical" evidence="1">
    <location>
        <begin position="302"/>
        <end position="319"/>
    </location>
</feature>
<feature type="transmembrane region" description="Helical" evidence="1">
    <location>
        <begin position="157"/>
        <end position="180"/>
    </location>
</feature>
<protein>
    <recommendedName>
        <fullName evidence="4">Major facilitator superfamily (MFS) profile domain-containing protein</fullName>
    </recommendedName>
</protein>
<dbReference type="Proteomes" id="UP000243459">
    <property type="component" value="Chromosome 3"/>
</dbReference>
<feature type="transmembrane region" description="Helical" evidence="1">
    <location>
        <begin position="186"/>
        <end position="206"/>
    </location>
</feature>
<organism evidence="2 3">
    <name type="scientific">Asparagus officinalis</name>
    <name type="common">Garden asparagus</name>
    <dbReference type="NCBI Taxonomy" id="4686"/>
    <lineage>
        <taxon>Eukaryota</taxon>
        <taxon>Viridiplantae</taxon>
        <taxon>Streptophyta</taxon>
        <taxon>Embryophyta</taxon>
        <taxon>Tracheophyta</taxon>
        <taxon>Spermatophyta</taxon>
        <taxon>Magnoliopsida</taxon>
        <taxon>Liliopsida</taxon>
        <taxon>Asparagales</taxon>
        <taxon>Asparagaceae</taxon>
        <taxon>Asparagoideae</taxon>
        <taxon>Asparagus</taxon>
    </lineage>
</organism>
<dbReference type="PANTHER" id="PTHR23516:SF2">
    <property type="entry name" value="MOLYBDATE-ANION TRANSPORTER"/>
    <property type="match status" value="1"/>
</dbReference>
<gene>
    <name evidence="2" type="ORF">A4U43_C03F2280</name>
</gene>
<dbReference type="AlphaFoldDB" id="A0A5P1FBP0"/>
<name>A0A5P1FBP0_ASPOF</name>
<reference evidence="3" key="1">
    <citation type="journal article" date="2017" name="Nat. Commun.">
        <title>The asparagus genome sheds light on the origin and evolution of a young Y chromosome.</title>
        <authorList>
            <person name="Harkess A."/>
            <person name="Zhou J."/>
            <person name="Xu C."/>
            <person name="Bowers J.E."/>
            <person name="Van der Hulst R."/>
            <person name="Ayyampalayam S."/>
            <person name="Mercati F."/>
            <person name="Riccardi P."/>
            <person name="McKain M.R."/>
            <person name="Kakrana A."/>
            <person name="Tang H."/>
            <person name="Ray J."/>
            <person name="Groenendijk J."/>
            <person name="Arikit S."/>
            <person name="Mathioni S.M."/>
            <person name="Nakano M."/>
            <person name="Shan H."/>
            <person name="Telgmann-Rauber A."/>
            <person name="Kanno A."/>
            <person name="Yue Z."/>
            <person name="Chen H."/>
            <person name="Li W."/>
            <person name="Chen Y."/>
            <person name="Xu X."/>
            <person name="Zhang Y."/>
            <person name="Luo S."/>
            <person name="Chen H."/>
            <person name="Gao J."/>
            <person name="Mao Z."/>
            <person name="Pires J.C."/>
            <person name="Luo M."/>
            <person name="Kudrna D."/>
            <person name="Wing R.A."/>
            <person name="Meyers B.C."/>
            <person name="Yi K."/>
            <person name="Kong H."/>
            <person name="Lavrijsen P."/>
            <person name="Sunseri F."/>
            <person name="Falavigna A."/>
            <person name="Ye Y."/>
            <person name="Leebens-Mack J.H."/>
            <person name="Chen G."/>
        </authorList>
    </citation>
    <scope>NUCLEOTIDE SEQUENCE [LARGE SCALE GENOMIC DNA]</scope>
    <source>
        <strain evidence="3">cv. DH0086</strain>
    </source>
</reference>
<evidence type="ECO:0000313" key="2">
    <source>
        <dbReference type="EMBL" id="ONK74051.1"/>
    </source>
</evidence>
<dbReference type="Gene3D" id="1.20.1250.20">
    <property type="entry name" value="MFS general substrate transporter like domains"/>
    <property type="match status" value="1"/>
</dbReference>
<accession>A0A5P1FBP0</accession>
<dbReference type="EMBL" id="CM007383">
    <property type="protein sequence ID" value="ONK74051.1"/>
    <property type="molecule type" value="Genomic_DNA"/>
</dbReference>